<evidence type="ECO:0000313" key="2">
    <source>
        <dbReference type="Proteomes" id="UP001500936"/>
    </source>
</evidence>
<proteinExistence type="predicted"/>
<protein>
    <submittedName>
        <fullName evidence="1">Uncharacterized protein</fullName>
    </submittedName>
</protein>
<accession>A0ABP8KN65</accession>
<dbReference type="Proteomes" id="UP001500936">
    <property type="component" value="Unassembled WGS sequence"/>
</dbReference>
<name>A0ABP8KN65_9BACT</name>
<dbReference type="EMBL" id="BAABHB010000007">
    <property type="protein sequence ID" value="GAA4410908.1"/>
    <property type="molecule type" value="Genomic_DNA"/>
</dbReference>
<dbReference type="Gene3D" id="3.90.1570.10">
    <property type="entry name" value="tt1808, chain A"/>
    <property type="match status" value="1"/>
</dbReference>
<comment type="caution">
    <text evidence="1">The sequence shown here is derived from an EMBL/GenBank/DDBJ whole genome shotgun (WGS) entry which is preliminary data.</text>
</comment>
<reference evidence="2" key="1">
    <citation type="journal article" date="2019" name="Int. J. Syst. Evol. Microbiol.">
        <title>The Global Catalogue of Microorganisms (GCM) 10K type strain sequencing project: providing services to taxonomists for standard genome sequencing and annotation.</title>
        <authorList>
            <consortium name="The Broad Institute Genomics Platform"/>
            <consortium name="The Broad Institute Genome Sequencing Center for Infectious Disease"/>
            <person name="Wu L."/>
            <person name="Ma J."/>
        </authorList>
    </citation>
    <scope>NUCLEOTIDE SEQUENCE [LARGE SCALE GENOMIC DNA]</scope>
    <source>
        <strain evidence="2">JCM 17925</strain>
    </source>
</reference>
<evidence type="ECO:0000313" key="1">
    <source>
        <dbReference type="EMBL" id="GAA4410908.1"/>
    </source>
</evidence>
<sequence>METALLEQTLRRPDAFLFIEKMQAALAHEREQRQHFYETIEENRKMEFINGENYFQAPVKRQHNATTVHVYKLLDNGLQQHSIPKAALKSRIDVHKRENR</sequence>
<dbReference type="RefSeq" id="WP_345269290.1">
    <property type="nucleotide sequence ID" value="NZ_BAABHB010000007.1"/>
</dbReference>
<gene>
    <name evidence="1" type="ORF">GCM10023187_36090</name>
</gene>
<keyword evidence="2" id="KW-1185">Reference proteome</keyword>
<dbReference type="InterPro" id="IPR012296">
    <property type="entry name" value="Nuclease_put_TT1808"/>
</dbReference>
<organism evidence="1 2">
    <name type="scientific">Nibrella viscosa</name>
    <dbReference type="NCBI Taxonomy" id="1084524"/>
    <lineage>
        <taxon>Bacteria</taxon>
        <taxon>Pseudomonadati</taxon>
        <taxon>Bacteroidota</taxon>
        <taxon>Cytophagia</taxon>
        <taxon>Cytophagales</taxon>
        <taxon>Spirosomataceae</taxon>
        <taxon>Nibrella</taxon>
    </lineage>
</organism>